<accession>A0AAD4HJ80</accession>
<dbReference type="Proteomes" id="UP001195769">
    <property type="component" value="Unassembled WGS sequence"/>
</dbReference>
<evidence type="ECO:0000256" key="1">
    <source>
        <dbReference type="SAM" id="SignalP"/>
    </source>
</evidence>
<feature type="signal peptide" evidence="1">
    <location>
        <begin position="1"/>
        <end position="20"/>
    </location>
</feature>
<evidence type="ECO:0000313" key="3">
    <source>
        <dbReference type="Proteomes" id="UP001195769"/>
    </source>
</evidence>
<keyword evidence="3" id="KW-1185">Reference proteome</keyword>
<organism evidence="2 3">
    <name type="scientific">Suillus fuscotomentosus</name>
    <dbReference type="NCBI Taxonomy" id="1912939"/>
    <lineage>
        <taxon>Eukaryota</taxon>
        <taxon>Fungi</taxon>
        <taxon>Dikarya</taxon>
        <taxon>Basidiomycota</taxon>
        <taxon>Agaricomycotina</taxon>
        <taxon>Agaricomycetes</taxon>
        <taxon>Agaricomycetidae</taxon>
        <taxon>Boletales</taxon>
        <taxon>Suillineae</taxon>
        <taxon>Suillaceae</taxon>
        <taxon>Suillus</taxon>
    </lineage>
</organism>
<comment type="caution">
    <text evidence="2">The sequence shown here is derived from an EMBL/GenBank/DDBJ whole genome shotgun (WGS) entry which is preliminary data.</text>
</comment>
<dbReference type="RefSeq" id="XP_041224179.1">
    <property type="nucleotide sequence ID" value="XM_041371888.1"/>
</dbReference>
<protein>
    <submittedName>
        <fullName evidence="2">Uncharacterized protein</fullName>
    </submittedName>
</protein>
<proteinExistence type="predicted"/>
<reference evidence="2" key="1">
    <citation type="journal article" date="2020" name="New Phytol.">
        <title>Comparative genomics reveals dynamic genome evolution in host specialist ectomycorrhizal fungi.</title>
        <authorList>
            <person name="Lofgren L.A."/>
            <person name="Nguyen N.H."/>
            <person name="Vilgalys R."/>
            <person name="Ruytinx J."/>
            <person name="Liao H.L."/>
            <person name="Branco S."/>
            <person name="Kuo A."/>
            <person name="LaButti K."/>
            <person name="Lipzen A."/>
            <person name="Andreopoulos W."/>
            <person name="Pangilinan J."/>
            <person name="Riley R."/>
            <person name="Hundley H."/>
            <person name="Na H."/>
            <person name="Barry K."/>
            <person name="Grigoriev I.V."/>
            <person name="Stajich J.E."/>
            <person name="Kennedy P.G."/>
        </authorList>
    </citation>
    <scope>NUCLEOTIDE SEQUENCE</scope>
    <source>
        <strain evidence="2">FC203</strain>
    </source>
</reference>
<sequence length="114" mass="12794">MPLTFSLGTYAAIFSAILMSLRLPSTPPPYNHTQSSYHDHPLRKNRQYQDLLVPVAPSVLIHIPSPTCHSPRSAYRRKRKQSIPMVEIVHQKTVSLGQSTVSQWPAALIILHSS</sequence>
<evidence type="ECO:0000313" key="2">
    <source>
        <dbReference type="EMBL" id="KAG1898603.1"/>
    </source>
</evidence>
<dbReference type="EMBL" id="JABBWK010000038">
    <property type="protein sequence ID" value="KAG1898603.1"/>
    <property type="molecule type" value="Genomic_DNA"/>
</dbReference>
<feature type="chain" id="PRO_5042276352" evidence="1">
    <location>
        <begin position="21"/>
        <end position="114"/>
    </location>
</feature>
<name>A0AAD4HJ80_9AGAM</name>
<gene>
    <name evidence="2" type="ORF">F5891DRAFT_453171</name>
</gene>
<dbReference type="GeneID" id="64666186"/>
<dbReference type="AlphaFoldDB" id="A0AAD4HJ80"/>
<keyword evidence="1" id="KW-0732">Signal</keyword>